<dbReference type="CDD" id="cd06222">
    <property type="entry name" value="RNase_H_like"/>
    <property type="match status" value="1"/>
</dbReference>
<dbReference type="PANTHER" id="PTHR47723">
    <property type="entry name" value="OS05G0353850 PROTEIN"/>
    <property type="match status" value="1"/>
</dbReference>
<dbReference type="InterPro" id="IPR044730">
    <property type="entry name" value="RNase_H-like_dom_plant"/>
</dbReference>
<gene>
    <name evidence="2" type="ORF">Cni_G05624</name>
</gene>
<dbReference type="InterPro" id="IPR012337">
    <property type="entry name" value="RNaseH-like_sf"/>
</dbReference>
<dbReference type="InterPro" id="IPR036397">
    <property type="entry name" value="RNaseH_sf"/>
</dbReference>
<dbReference type="GO" id="GO:0003676">
    <property type="term" value="F:nucleic acid binding"/>
    <property type="evidence" value="ECO:0007669"/>
    <property type="project" value="InterPro"/>
</dbReference>
<dbReference type="InterPro" id="IPR053151">
    <property type="entry name" value="RNase_H-like"/>
</dbReference>
<dbReference type="SUPFAM" id="SSF53098">
    <property type="entry name" value="Ribonuclease H-like"/>
    <property type="match status" value="1"/>
</dbReference>
<protein>
    <recommendedName>
        <fullName evidence="1">RNase H type-1 domain-containing protein</fullName>
    </recommendedName>
</protein>
<keyword evidence="3" id="KW-1185">Reference proteome</keyword>
<feature type="domain" description="RNase H type-1" evidence="1">
    <location>
        <begin position="62"/>
        <end position="181"/>
    </location>
</feature>
<dbReference type="Gene3D" id="3.30.420.10">
    <property type="entry name" value="Ribonuclease H-like superfamily/Ribonuclease H"/>
    <property type="match status" value="1"/>
</dbReference>
<sequence>MNNICFNNKGMRVNSLLFRALAKVLADKKTKSSKVNGSVPYSSLLTSAHMQEEINYQFKIFSDAAWVSKEKIGFGSFAVDKESNLFFEITNSKQVVSPLFAELWSIWEAINKAKEINLKNIYFYSDCQTAIKYLNSEVKVPWFLRDLVTNILHLAGHLNISRWYHIRRDKNSRAHNLARKANNLHSLMTTPLQWAHNFNLRHFNLQMVP</sequence>
<dbReference type="Pfam" id="PF13456">
    <property type="entry name" value="RVT_3"/>
    <property type="match status" value="1"/>
</dbReference>
<reference evidence="2 3" key="1">
    <citation type="submission" date="2023-10" db="EMBL/GenBank/DDBJ databases">
        <title>Chromosome-scale genome assembly provides insights into flower coloration mechanisms of Canna indica.</title>
        <authorList>
            <person name="Li C."/>
        </authorList>
    </citation>
    <scope>NUCLEOTIDE SEQUENCE [LARGE SCALE GENOMIC DNA]</scope>
    <source>
        <tissue evidence="2">Flower</tissue>
    </source>
</reference>
<dbReference type="InterPro" id="IPR002156">
    <property type="entry name" value="RNaseH_domain"/>
</dbReference>
<accession>A0AAQ3JVK8</accession>
<evidence type="ECO:0000313" key="3">
    <source>
        <dbReference type="Proteomes" id="UP001327560"/>
    </source>
</evidence>
<evidence type="ECO:0000259" key="1">
    <source>
        <dbReference type="Pfam" id="PF13456"/>
    </source>
</evidence>
<dbReference type="EMBL" id="CP136891">
    <property type="protein sequence ID" value="WOK96916.1"/>
    <property type="molecule type" value="Genomic_DNA"/>
</dbReference>
<dbReference type="GO" id="GO:0004523">
    <property type="term" value="F:RNA-DNA hybrid ribonuclease activity"/>
    <property type="evidence" value="ECO:0007669"/>
    <property type="project" value="InterPro"/>
</dbReference>
<dbReference type="AlphaFoldDB" id="A0AAQ3JVK8"/>
<dbReference type="Proteomes" id="UP001327560">
    <property type="component" value="Chromosome 2"/>
</dbReference>
<proteinExistence type="predicted"/>
<name>A0AAQ3JVK8_9LILI</name>
<dbReference type="PANTHER" id="PTHR47723:SF21">
    <property type="entry name" value="POLYNUCLEOTIDYL TRANSFERASE, RIBONUCLEASE H-LIKE SUPERFAMILY PROTEIN"/>
    <property type="match status" value="1"/>
</dbReference>
<organism evidence="2 3">
    <name type="scientific">Canna indica</name>
    <name type="common">Indian-shot</name>
    <dbReference type="NCBI Taxonomy" id="4628"/>
    <lineage>
        <taxon>Eukaryota</taxon>
        <taxon>Viridiplantae</taxon>
        <taxon>Streptophyta</taxon>
        <taxon>Embryophyta</taxon>
        <taxon>Tracheophyta</taxon>
        <taxon>Spermatophyta</taxon>
        <taxon>Magnoliopsida</taxon>
        <taxon>Liliopsida</taxon>
        <taxon>Zingiberales</taxon>
        <taxon>Cannaceae</taxon>
        <taxon>Canna</taxon>
    </lineage>
</organism>
<evidence type="ECO:0000313" key="2">
    <source>
        <dbReference type="EMBL" id="WOK96916.1"/>
    </source>
</evidence>